<dbReference type="EMBL" id="CP002160">
    <property type="protein sequence ID" value="ADL52779.1"/>
    <property type="molecule type" value="Genomic_DNA"/>
</dbReference>
<proteinExistence type="predicted"/>
<dbReference type="STRING" id="573061.Clocel_3089"/>
<keyword evidence="3" id="KW-1185">Reference proteome</keyword>
<name>D9STP5_CLOC7</name>
<dbReference type="AlphaFoldDB" id="D9STP5"/>
<dbReference type="InterPro" id="IPR014202">
    <property type="entry name" value="Spore_II_R"/>
</dbReference>
<dbReference type="NCBIfam" id="TIGR02837">
    <property type="entry name" value="spore_II_R"/>
    <property type="match status" value="1"/>
</dbReference>
<feature type="region of interest" description="Disordered" evidence="1">
    <location>
        <begin position="217"/>
        <end position="264"/>
    </location>
</feature>
<evidence type="ECO:0000256" key="1">
    <source>
        <dbReference type="SAM" id="MobiDB-lite"/>
    </source>
</evidence>
<dbReference type="RefSeq" id="WP_010075875.1">
    <property type="nucleotide sequence ID" value="NC_014393.1"/>
</dbReference>
<evidence type="ECO:0000313" key="2">
    <source>
        <dbReference type="EMBL" id="ADL52779.1"/>
    </source>
</evidence>
<dbReference type="HOGENOM" id="CLU_069310_2_0_9"/>
<sequence length="282" mass="32158">MKKLSVVIIILLIVFLAIPSNEEVQGIIDGRNVITQQVKDTSEIGVLNTKEQNENGQVMQEEIAKKLIRFHVIANSDSDDDQKLKLKVRDEVLKFIAPKLKESKSIDESRGLIMENDQNIKNIAKEIINKNGYNYSVKTTLGQCNFPVKEYGNIILPAGEYEAYRIVIGDGEGKNWWCVMFPPLCFVDITKGQVAYEETKEEMKTVLNDEEYSYIDKEKDSSNESLQSKEENNDSAQKEESAMEEDKNESGNNDEENKNDGEDTKIEVRFKVVDVIDDIFNK</sequence>
<evidence type="ECO:0000313" key="3">
    <source>
        <dbReference type="Proteomes" id="UP000002730"/>
    </source>
</evidence>
<accession>D9STP5</accession>
<dbReference type="eggNOG" id="ENOG5031K93">
    <property type="taxonomic scope" value="Bacteria"/>
</dbReference>
<dbReference type="Pfam" id="PF09551">
    <property type="entry name" value="Spore_II_R"/>
    <property type="match status" value="1"/>
</dbReference>
<gene>
    <name evidence="2" type="ordered locus">Clocel_3089</name>
</gene>
<dbReference type="KEGG" id="ccb:Clocel_3089"/>
<reference evidence="2 3" key="1">
    <citation type="submission" date="2010-08" db="EMBL/GenBank/DDBJ databases">
        <title>Complete sequence of Clostridium cellulovorans 743B.</title>
        <authorList>
            <consortium name="US DOE Joint Genome Institute"/>
            <person name="Lucas S."/>
            <person name="Copeland A."/>
            <person name="Lapidus A."/>
            <person name="Cheng J.-F."/>
            <person name="Bruce D."/>
            <person name="Goodwin L."/>
            <person name="Pitluck S."/>
            <person name="Chertkov O."/>
            <person name="Detter J.C."/>
            <person name="Han C."/>
            <person name="Tapia R."/>
            <person name="Land M."/>
            <person name="Hauser L."/>
            <person name="Chang Y.-J."/>
            <person name="Jeffries C."/>
            <person name="Kyrpides N."/>
            <person name="Ivanova N."/>
            <person name="Mikhailova N."/>
            <person name="Hemme C.L."/>
            <person name="Woyke T."/>
        </authorList>
    </citation>
    <scope>NUCLEOTIDE SEQUENCE [LARGE SCALE GENOMIC DNA]</scope>
    <source>
        <strain evidence="3">ATCC 35296 / DSM 3052 / OCM 3 / 743B</strain>
    </source>
</reference>
<protein>
    <submittedName>
        <fullName evidence="2">Stage II sporulation protein R</fullName>
    </submittedName>
</protein>
<dbReference type="OrthoDB" id="9793324at2"/>
<dbReference type="Proteomes" id="UP000002730">
    <property type="component" value="Chromosome"/>
</dbReference>
<organism evidence="2 3">
    <name type="scientific">Clostridium cellulovorans (strain ATCC 35296 / DSM 3052 / OCM 3 / 743B)</name>
    <dbReference type="NCBI Taxonomy" id="573061"/>
    <lineage>
        <taxon>Bacteria</taxon>
        <taxon>Bacillati</taxon>
        <taxon>Bacillota</taxon>
        <taxon>Clostridia</taxon>
        <taxon>Eubacteriales</taxon>
        <taxon>Clostridiaceae</taxon>
        <taxon>Clostridium</taxon>
    </lineage>
</organism>